<dbReference type="RefSeq" id="XP_056055543.1">
    <property type="nucleotide sequence ID" value="XM_056198609.1"/>
</dbReference>
<keyword evidence="5" id="KW-1185">Reference proteome</keyword>
<dbReference type="InterPro" id="IPR000594">
    <property type="entry name" value="ThiF_NAD_FAD-bd"/>
</dbReference>
<dbReference type="GO" id="GO:0008641">
    <property type="term" value="F:ubiquitin-like modifier activating enzyme activity"/>
    <property type="evidence" value="ECO:0007669"/>
    <property type="project" value="InterPro"/>
</dbReference>
<dbReference type="PANTHER" id="PTHR14305">
    <property type="entry name" value="E3 UBIQUITIN-PROTEIN LIGASE CCNB1IP1"/>
    <property type="match status" value="1"/>
</dbReference>
<dbReference type="GO" id="GO:0007131">
    <property type="term" value="P:reciprocal meiotic recombination"/>
    <property type="evidence" value="ECO:0007669"/>
    <property type="project" value="InterPro"/>
</dbReference>
<comment type="caution">
    <text evidence="4">The sequence shown here is derived from an EMBL/GenBank/DDBJ whole genome shotgun (WGS) entry which is preliminary data.</text>
</comment>
<accession>A0A9W8UNV7</accession>
<proteinExistence type="predicted"/>
<dbReference type="PANTHER" id="PTHR14305:SF0">
    <property type="entry name" value="E3 UBIQUITIN-PROTEIN LIGASE CCNB1IP1"/>
    <property type="match status" value="1"/>
</dbReference>
<dbReference type="AlphaFoldDB" id="A0A9W8UNV7"/>
<dbReference type="GO" id="GO:0000795">
    <property type="term" value="C:synaptonemal complex"/>
    <property type="evidence" value="ECO:0007669"/>
    <property type="project" value="InterPro"/>
</dbReference>
<protein>
    <recommendedName>
        <fullName evidence="3">THIF-type NAD/FAD binding fold domain-containing protein</fullName>
    </recommendedName>
</protein>
<gene>
    <name evidence="4" type="ORF">LMH87_000661</name>
</gene>
<evidence type="ECO:0000313" key="5">
    <source>
        <dbReference type="Proteomes" id="UP001144673"/>
    </source>
</evidence>
<evidence type="ECO:0000256" key="1">
    <source>
        <dbReference type="SAM" id="Coils"/>
    </source>
</evidence>
<evidence type="ECO:0000313" key="4">
    <source>
        <dbReference type="EMBL" id="KAJ4155419.1"/>
    </source>
</evidence>
<evidence type="ECO:0000259" key="3">
    <source>
        <dbReference type="Pfam" id="PF00899"/>
    </source>
</evidence>
<sequence>MSQAPPLQGGPTDKERKYDRQLRLWAASGQAALESSNILLVNSGSGTVGVETLKNLVLPGVGQFTIADDAVVEDADLGVNFFLDESSRGKPRAHCTTAYLLELNPEVTGEWYPKAPGTLDLESLFSNATPYTIILYALPLPTETIQAIEDYGRLHSIPLVAIRSVGFYGYFRVTLPGVFPVVETHPDETSTADLRLLTPWPELSQFAQDLTKDIDSLDNHLHGHLPLVAILLHYLEIWKQGHDGALPTAYSDKTAFRKLVSGGMRMDNAEGGEENFEEAVGAVMKHVTAQSLPGSLREVFEYDNSKKTRSSFWIIAEAMSQFYQKHGQLPVTGGLPDMKAQSSVYIQLQNIYKSKARQDASEVLTIAQGLASDVTIDPLEVDQFCKNARFIKLINSAQSTPKMEDTVANELSQDEIAAIAGPEMQSSLISVFLALSLVPSSFAPSAEEMQRAIYAQAPALQGHERTAQVTEEVARAAGGEMHNVSAVLGGMVAQEVIKVVTKQYIPVDNTCIFDVTTCSHIFCLDCTNRFCLSGQDRQQNGVPCPACDTQLSSPDDAVISNLKPSEAYKTSILSGLSPSIIMECAGRALSFWAYQTTQNIYYQQYLYKTLTEKYSALNGRLEQTVSEANVQIETLQRRISTLTTENDSSRKKNEELSKAYKEKNRQLLQTQELHDKLRHTVEMGHIQRAATDAIDSRFQQQQQQQQSSRQFAPQQPAPYGNANPRPESSAGFRGYGTAVDPERVSEGGIRGGLMDTGPGSWRRDGPVTCHSSNAPPNYQRFGARGVLAGEHGLGMGHAPNSAERRRHGELGGVGKHIGGLSSGIKVSQPMSANGLQHAVEGFMGARNL</sequence>
<dbReference type="Gene3D" id="3.40.50.720">
    <property type="entry name" value="NAD(P)-binding Rossmann-like Domain"/>
    <property type="match status" value="1"/>
</dbReference>
<dbReference type="Gene3D" id="3.40.50.12550">
    <property type="entry name" value="Ubiquitin-activating enzyme E1, inactive adenylation domain, subdomain 2"/>
    <property type="match status" value="1"/>
</dbReference>
<keyword evidence="1" id="KW-0175">Coiled coil</keyword>
<dbReference type="SUPFAM" id="SSF69572">
    <property type="entry name" value="Activating enzymes of the ubiquitin-like proteins"/>
    <property type="match status" value="1"/>
</dbReference>
<dbReference type="GeneID" id="80887820"/>
<name>A0A9W8UNV7_AKAMU</name>
<dbReference type="SUPFAM" id="SSF57850">
    <property type="entry name" value="RING/U-box"/>
    <property type="match status" value="1"/>
</dbReference>
<organism evidence="4 5">
    <name type="scientific">Akanthomyces muscarius</name>
    <name type="common">Entomopathogenic fungus</name>
    <name type="synonym">Lecanicillium muscarium</name>
    <dbReference type="NCBI Taxonomy" id="2231603"/>
    <lineage>
        <taxon>Eukaryota</taxon>
        <taxon>Fungi</taxon>
        <taxon>Dikarya</taxon>
        <taxon>Ascomycota</taxon>
        <taxon>Pezizomycotina</taxon>
        <taxon>Sordariomycetes</taxon>
        <taxon>Hypocreomycetidae</taxon>
        <taxon>Hypocreales</taxon>
        <taxon>Cordycipitaceae</taxon>
        <taxon>Akanthomyces</taxon>
    </lineage>
</organism>
<feature type="region of interest" description="Disordered" evidence="2">
    <location>
        <begin position="694"/>
        <end position="760"/>
    </location>
</feature>
<dbReference type="GO" id="GO:0061630">
    <property type="term" value="F:ubiquitin protein ligase activity"/>
    <property type="evidence" value="ECO:0007669"/>
    <property type="project" value="InterPro"/>
</dbReference>
<reference evidence="4" key="1">
    <citation type="journal article" date="2023" name="Access Microbiol">
        <title>De-novo genome assembly for Akanthomyces muscarius, a biocontrol agent of insect agricultural pests.</title>
        <authorList>
            <person name="Erdos Z."/>
            <person name="Studholme D.J."/>
            <person name="Raymond B."/>
            <person name="Sharma M."/>
        </authorList>
    </citation>
    <scope>NUCLEOTIDE SEQUENCE</scope>
    <source>
        <strain evidence="4">Ve6</strain>
    </source>
</reference>
<evidence type="ECO:0000256" key="2">
    <source>
        <dbReference type="SAM" id="MobiDB-lite"/>
    </source>
</evidence>
<feature type="domain" description="THIF-type NAD/FAD binding fold" evidence="3">
    <location>
        <begin position="18"/>
        <end position="503"/>
    </location>
</feature>
<dbReference type="InterPro" id="IPR035985">
    <property type="entry name" value="Ubiquitin-activating_enz"/>
</dbReference>
<dbReference type="Proteomes" id="UP001144673">
    <property type="component" value="Chromosome 6"/>
</dbReference>
<feature type="coiled-coil region" evidence="1">
    <location>
        <begin position="618"/>
        <end position="673"/>
    </location>
</feature>
<dbReference type="InterPro" id="IPR042448">
    <property type="entry name" value="CCNB1IP1"/>
</dbReference>
<feature type="compositionally biased region" description="Low complexity" evidence="2">
    <location>
        <begin position="697"/>
        <end position="714"/>
    </location>
</feature>
<dbReference type="Pfam" id="PF00899">
    <property type="entry name" value="ThiF"/>
    <property type="match status" value="1"/>
</dbReference>
<dbReference type="KEGG" id="amus:LMH87_000661"/>
<dbReference type="EMBL" id="JAJHUN010000007">
    <property type="protein sequence ID" value="KAJ4155419.1"/>
    <property type="molecule type" value="Genomic_DNA"/>
</dbReference>